<feature type="transmembrane region" description="Helical" evidence="7">
    <location>
        <begin position="276"/>
        <end position="298"/>
    </location>
</feature>
<dbReference type="InterPro" id="IPR010656">
    <property type="entry name" value="DctM"/>
</dbReference>
<evidence type="ECO:0000256" key="5">
    <source>
        <dbReference type="ARBA" id="ARBA00022989"/>
    </source>
</evidence>
<evidence type="ECO:0000256" key="1">
    <source>
        <dbReference type="ARBA" id="ARBA00004429"/>
    </source>
</evidence>
<feature type="transmembrane region" description="Helical" evidence="7">
    <location>
        <begin position="136"/>
        <end position="162"/>
    </location>
</feature>
<dbReference type="RefSeq" id="WP_279819684.1">
    <property type="nucleotide sequence ID" value="NZ_JAOCAZ010000042.1"/>
</dbReference>
<dbReference type="Pfam" id="PF06808">
    <property type="entry name" value="DctM"/>
    <property type="match status" value="1"/>
</dbReference>
<dbReference type="PANTHER" id="PTHR33362">
    <property type="entry name" value="SIALIC ACID TRAP TRANSPORTER PERMEASE PROTEIN SIAT-RELATED"/>
    <property type="match status" value="1"/>
</dbReference>
<evidence type="ECO:0000259" key="8">
    <source>
        <dbReference type="Pfam" id="PF06808"/>
    </source>
</evidence>
<gene>
    <name evidence="9" type="ORF">N5J23_17015</name>
</gene>
<feature type="transmembrane region" description="Helical" evidence="7">
    <location>
        <begin position="406"/>
        <end position="427"/>
    </location>
</feature>
<accession>A0AA42W5V3</accession>
<keyword evidence="2" id="KW-1003">Cell membrane</keyword>
<dbReference type="GO" id="GO:0022857">
    <property type="term" value="F:transmembrane transporter activity"/>
    <property type="evidence" value="ECO:0007669"/>
    <property type="project" value="UniProtKB-UniRule"/>
</dbReference>
<evidence type="ECO:0000313" key="9">
    <source>
        <dbReference type="EMBL" id="MDH2007215.1"/>
    </source>
</evidence>
<feature type="transmembrane region" description="Helical" evidence="7">
    <location>
        <begin position="56"/>
        <end position="74"/>
    </location>
</feature>
<protein>
    <recommendedName>
        <fullName evidence="7">TRAP transporter large permease protein</fullName>
    </recommendedName>
</protein>
<keyword evidence="4 7" id="KW-0812">Transmembrane</keyword>
<comment type="subunit">
    <text evidence="7">The complex comprises the extracytoplasmic solute receptor protein and the two transmembrane proteins.</text>
</comment>
<evidence type="ECO:0000256" key="4">
    <source>
        <dbReference type="ARBA" id="ARBA00022692"/>
    </source>
</evidence>
<comment type="similarity">
    <text evidence="7">Belongs to the TRAP transporter large permease family.</text>
</comment>
<dbReference type="AlphaFoldDB" id="A0AA42W5V3"/>
<feature type="transmembrane region" description="Helical" evidence="7">
    <location>
        <begin position="361"/>
        <end position="386"/>
    </location>
</feature>
<evidence type="ECO:0000256" key="7">
    <source>
        <dbReference type="RuleBase" id="RU369079"/>
    </source>
</evidence>
<evidence type="ECO:0000256" key="6">
    <source>
        <dbReference type="ARBA" id="ARBA00023136"/>
    </source>
</evidence>
<feature type="transmembrane region" description="Helical" evidence="7">
    <location>
        <begin position="318"/>
        <end position="349"/>
    </location>
</feature>
<keyword evidence="7" id="KW-0813">Transport</keyword>
<feature type="domain" description="TRAP C4-dicarboxylate transport system permease DctM subunit" evidence="8">
    <location>
        <begin position="7"/>
        <end position="422"/>
    </location>
</feature>
<sequence>MILILMFGGLTLFMLTGLPIAFVLGGLSLIFTVTLWNPGAVIVLVLQIYDTMKSEALLAIPLFILMACILQRSGVIEELYRAMEIWFGRVRGGLAIGTVIICVIMAAMTGVVGAAVTAMGILALPEMLRRGYKPELALGTICASGTLGILIPPSVLTIVYAVTAQVSIGQMLIAGIVPGIVLALLYISYIVVVSWLKPEWVPLDTSQPRASFREKLVALKSLAFPSLLIVMILGSIFFGIATPTESAAVGVAGAIVPAVLRRRLNFELLRSAGVDALKATSMILWITLGAKAYVAIFTGLGGADTLLHFIQNLEVNRWVVLAMMMLLLVFLGTVLDELGIILLTVPVFLPIVRMLGFDEIWFGVLYAITIQMGYISPPFGYTLFYIKGTLPPHITMGAVYKGILPFFLLQFVGLLLCALLPDLVTFLPRMMSGH</sequence>
<feature type="transmembrane region" description="Helical" evidence="7">
    <location>
        <begin position="168"/>
        <end position="196"/>
    </location>
</feature>
<keyword evidence="3 7" id="KW-0997">Cell inner membrane</keyword>
<keyword evidence="6 7" id="KW-0472">Membrane</keyword>
<keyword evidence="5 7" id="KW-1133">Transmembrane helix</keyword>
<feature type="transmembrane region" description="Helical" evidence="7">
    <location>
        <begin position="94"/>
        <end position="124"/>
    </location>
</feature>
<comment type="function">
    <text evidence="7">Part of the tripartite ATP-independent periplasmic (TRAP) transport system.</text>
</comment>
<reference evidence="9" key="1">
    <citation type="submission" date="2022-09" db="EMBL/GenBank/DDBJ databases">
        <title>Intensive care unit water sources are persistently colonized with multi-drug resistant bacteria and are the site of extensive horizontal gene transfer of antibiotic resistance genes.</title>
        <authorList>
            <person name="Diorio-Toth L."/>
        </authorList>
    </citation>
    <scope>NUCLEOTIDE SEQUENCE</scope>
    <source>
        <strain evidence="9">GD03686</strain>
    </source>
</reference>
<evidence type="ECO:0000313" key="10">
    <source>
        <dbReference type="Proteomes" id="UP001161294"/>
    </source>
</evidence>
<feature type="transmembrane region" description="Helical" evidence="7">
    <location>
        <begin position="27"/>
        <end position="49"/>
    </location>
</feature>
<dbReference type="GO" id="GO:0005886">
    <property type="term" value="C:plasma membrane"/>
    <property type="evidence" value="ECO:0007669"/>
    <property type="project" value="UniProtKB-SubCell"/>
</dbReference>
<name>A0AA42W5V3_9BURK</name>
<dbReference type="PANTHER" id="PTHR33362:SF7">
    <property type="entry name" value="SLL1103 PROTEIN"/>
    <property type="match status" value="1"/>
</dbReference>
<evidence type="ECO:0000256" key="3">
    <source>
        <dbReference type="ARBA" id="ARBA00022519"/>
    </source>
</evidence>
<comment type="caution">
    <text evidence="9">The sequence shown here is derived from an EMBL/GenBank/DDBJ whole genome shotgun (WGS) entry which is preliminary data.</text>
</comment>
<organism evidence="9 10">
    <name type="scientific">Comamonas aquatica</name>
    <dbReference type="NCBI Taxonomy" id="225991"/>
    <lineage>
        <taxon>Bacteria</taxon>
        <taxon>Pseudomonadati</taxon>
        <taxon>Pseudomonadota</taxon>
        <taxon>Betaproteobacteria</taxon>
        <taxon>Burkholderiales</taxon>
        <taxon>Comamonadaceae</taxon>
        <taxon>Comamonas</taxon>
    </lineage>
</organism>
<comment type="subcellular location">
    <subcellularLocation>
        <location evidence="1 7">Cell inner membrane</location>
        <topology evidence="1 7">Multi-pass membrane protein</topology>
    </subcellularLocation>
</comment>
<evidence type="ECO:0000256" key="2">
    <source>
        <dbReference type="ARBA" id="ARBA00022475"/>
    </source>
</evidence>
<dbReference type="PIRSF" id="PIRSF006066">
    <property type="entry name" value="HI0050"/>
    <property type="match status" value="1"/>
</dbReference>
<dbReference type="NCBIfam" id="TIGR00786">
    <property type="entry name" value="dctM"/>
    <property type="match status" value="1"/>
</dbReference>
<dbReference type="EMBL" id="JAOCJW010000051">
    <property type="protein sequence ID" value="MDH2007215.1"/>
    <property type="molecule type" value="Genomic_DNA"/>
</dbReference>
<feature type="transmembrane region" description="Helical" evidence="7">
    <location>
        <begin position="217"/>
        <end position="241"/>
    </location>
</feature>
<dbReference type="Proteomes" id="UP001161294">
    <property type="component" value="Unassembled WGS sequence"/>
</dbReference>
<comment type="caution">
    <text evidence="7">Lacks conserved residue(s) required for the propagation of feature annotation.</text>
</comment>
<proteinExistence type="inferred from homology"/>
<dbReference type="InterPro" id="IPR004681">
    <property type="entry name" value="TRAP_DctM"/>
</dbReference>